<feature type="region of interest" description="Disordered" evidence="1">
    <location>
        <begin position="151"/>
        <end position="181"/>
    </location>
</feature>
<sequence>MRGCIRGWAGGGGRVESRVECDGLVRARYNIGLHYFLPTSTVWHGDAAIADTLNVSDCEDFIGDVRRRIRWQLLRNGQLGVRNQCLHKFSRGYGRGNRSYQPRAFLTREHVDFIEKLKLKDVVEEARKKDLEKIARLRGLGWEVEEKKGKVPDTGVEMQGKGKNKKQGGKDKGKGNVDEVGKEEEMKKWIASNFGGSMRILSEKLEEVEKKSSLKMAEMEELKMLRAEKEMRELRENSSSEKKKRDTGSPAKRKGKVRSRSNLLRKTGRKAKPVEVSSDEGSKGQDAVVQNLSKIQELCKKKGVPYKRKEAGVWELARLDFEVLLKMEKTVEEQDDIDDEKVSEGSEDSSESGSSSDEEAQDDDIAGN</sequence>
<proteinExistence type="predicted"/>
<comment type="caution">
    <text evidence="2">The sequence shown here is derived from an EMBL/GenBank/DDBJ whole genome shotgun (WGS) entry which is preliminary data.</text>
</comment>
<evidence type="ECO:0000256" key="1">
    <source>
        <dbReference type="SAM" id="MobiDB-lite"/>
    </source>
</evidence>
<feature type="compositionally biased region" description="Acidic residues" evidence="1">
    <location>
        <begin position="333"/>
        <end position="368"/>
    </location>
</feature>
<name>A0A388KG57_CHABU</name>
<feature type="compositionally biased region" description="Basic and acidic residues" evidence="1">
    <location>
        <begin position="225"/>
        <end position="247"/>
    </location>
</feature>
<feature type="compositionally biased region" description="Basic and acidic residues" evidence="1">
    <location>
        <begin position="168"/>
        <end position="181"/>
    </location>
</feature>
<protein>
    <submittedName>
        <fullName evidence="2">Uncharacterized protein</fullName>
    </submittedName>
</protein>
<accession>A0A388KG57</accession>
<evidence type="ECO:0000313" key="2">
    <source>
        <dbReference type="EMBL" id="GBG69042.1"/>
    </source>
</evidence>
<organism evidence="2 3">
    <name type="scientific">Chara braunii</name>
    <name type="common">Braun's stonewort</name>
    <dbReference type="NCBI Taxonomy" id="69332"/>
    <lineage>
        <taxon>Eukaryota</taxon>
        <taxon>Viridiplantae</taxon>
        <taxon>Streptophyta</taxon>
        <taxon>Charophyceae</taxon>
        <taxon>Charales</taxon>
        <taxon>Characeae</taxon>
        <taxon>Chara</taxon>
    </lineage>
</organism>
<keyword evidence="3" id="KW-1185">Reference proteome</keyword>
<evidence type="ECO:0000313" key="3">
    <source>
        <dbReference type="Proteomes" id="UP000265515"/>
    </source>
</evidence>
<dbReference type="Proteomes" id="UP000265515">
    <property type="component" value="Unassembled WGS sequence"/>
</dbReference>
<dbReference type="EMBL" id="BFEA01000109">
    <property type="protein sequence ID" value="GBG69042.1"/>
    <property type="molecule type" value="Genomic_DNA"/>
</dbReference>
<feature type="region of interest" description="Disordered" evidence="1">
    <location>
        <begin position="225"/>
        <end position="287"/>
    </location>
</feature>
<feature type="region of interest" description="Disordered" evidence="1">
    <location>
        <begin position="330"/>
        <end position="368"/>
    </location>
</feature>
<reference evidence="2 3" key="1">
    <citation type="journal article" date="2018" name="Cell">
        <title>The Chara Genome: Secondary Complexity and Implications for Plant Terrestrialization.</title>
        <authorList>
            <person name="Nishiyama T."/>
            <person name="Sakayama H."/>
            <person name="Vries J.D."/>
            <person name="Buschmann H."/>
            <person name="Saint-Marcoux D."/>
            <person name="Ullrich K.K."/>
            <person name="Haas F.B."/>
            <person name="Vanderstraeten L."/>
            <person name="Becker D."/>
            <person name="Lang D."/>
            <person name="Vosolsobe S."/>
            <person name="Rombauts S."/>
            <person name="Wilhelmsson P.K.I."/>
            <person name="Janitza P."/>
            <person name="Kern R."/>
            <person name="Heyl A."/>
            <person name="Rumpler F."/>
            <person name="Villalobos L.I.A.C."/>
            <person name="Clay J.M."/>
            <person name="Skokan R."/>
            <person name="Toyoda A."/>
            <person name="Suzuki Y."/>
            <person name="Kagoshima H."/>
            <person name="Schijlen E."/>
            <person name="Tajeshwar N."/>
            <person name="Catarino B."/>
            <person name="Hetherington A.J."/>
            <person name="Saltykova A."/>
            <person name="Bonnot C."/>
            <person name="Breuninger H."/>
            <person name="Symeonidi A."/>
            <person name="Radhakrishnan G.V."/>
            <person name="Van Nieuwerburgh F."/>
            <person name="Deforce D."/>
            <person name="Chang C."/>
            <person name="Karol K.G."/>
            <person name="Hedrich R."/>
            <person name="Ulvskov P."/>
            <person name="Glockner G."/>
            <person name="Delwiche C.F."/>
            <person name="Petrasek J."/>
            <person name="Van de Peer Y."/>
            <person name="Friml J."/>
            <person name="Beilby M."/>
            <person name="Dolan L."/>
            <person name="Kohara Y."/>
            <person name="Sugano S."/>
            <person name="Fujiyama A."/>
            <person name="Delaux P.-M."/>
            <person name="Quint M."/>
            <person name="TheiBen G."/>
            <person name="Hagemann M."/>
            <person name="Harholt J."/>
            <person name="Dunand C."/>
            <person name="Zachgo S."/>
            <person name="Langdale J."/>
            <person name="Maumus F."/>
            <person name="Straeten D.V.D."/>
            <person name="Gould S.B."/>
            <person name="Rensing S.A."/>
        </authorList>
    </citation>
    <scope>NUCLEOTIDE SEQUENCE [LARGE SCALE GENOMIC DNA]</scope>
    <source>
        <strain evidence="2 3">S276</strain>
    </source>
</reference>
<dbReference type="AlphaFoldDB" id="A0A388KG57"/>
<dbReference type="Gramene" id="GBG69042">
    <property type="protein sequence ID" value="GBG69042"/>
    <property type="gene ID" value="CBR_g3740"/>
</dbReference>
<gene>
    <name evidence="2" type="ORF">CBR_g3740</name>
</gene>